<dbReference type="PROSITE" id="PS00715">
    <property type="entry name" value="SIGMA70_1"/>
    <property type="match status" value="1"/>
</dbReference>
<evidence type="ECO:0000313" key="10">
    <source>
        <dbReference type="Proteomes" id="UP001144297"/>
    </source>
</evidence>
<dbReference type="InterPro" id="IPR050239">
    <property type="entry name" value="Sigma-70_RNA_pol_init_factors"/>
</dbReference>
<evidence type="ECO:0000256" key="5">
    <source>
        <dbReference type="ARBA" id="ARBA00023163"/>
    </source>
</evidence>
<dbReference type="InterPro" id="IPR007627">
    <property type="entry name" value="RNA_pol_sigma70_r2"/>
</dbReference>
<dbReference type="InterPro" id="IPR014284">
    <property type="entry name" value="RNA_pol_sigma-70_dom"/>
</dbReference>
<dbReference type="FunFam" id="1.10.601.10:FF:000001">
    <property type="entry name" value="RNA polymerase sigma factor SigA"/>
    <property type="match status" value="1"/>
</dbReference>
<organism evidence="9 10">
    <name type="scientific">Thermodesulfovibrio yellowstonii</name>
    <dbReference type="NCBI Taxonomy" id="28262"/>
    <lineage>
        <taxon>Bacteria</taxon>
        <taxon>Pseudomonadati</taxon>
        <taxon>Nitrospirota</taxon>
        <taxon>Thermodesulfovibrionia</taxon>
        <taxon>Thermodesulfovibrionales</taxon>
        <taxon>Thermodesulfovibrionaceae</taxon>
        <taxon>Thermodesulfovibrio</taxon>
    </lineage>
</organism>
<evidence type="ECO:0000259" key="7">
    <source>
        <dbReference type="PROSITE" id="PS00715"/>
    </source>
</evidence>
<evidence type="ECO:0000256" key="2">
    <source>
        <dbReference type="ARBA" id="ARBA00023015"/>
    </source>
</evidence>
<dbReference type="PANTHER" id="PTHR30603">
    <property type="entry name" value="RNA POLYMERASE SIGMA FACTOR RPO"/>
    <property type="match status" value="1"/>
</dbReference>
<dbReference type="InterPro" id="IPR007630">
    <property type="entry name" value="RNA_pol_sigma70_r4"/>
</dbReference>
<dbReference type="Proteomes" id="UP001144297">
    <property type="component" value="Unassembled WGS sequence"/>
</dbReference>
<evidence type="ECO:0000256" key="1">
    <source>
        <dbReference type="ARBA" id="ARBA00007788"/>
    </source>
</evidence>
<gene>
    <name evidence="9" type="ORF">TISLANDTSLP1_12760</name>
</gene>
<dbReference type="CDD" id="cd06171">
    <property type="entry name" value="Sigma70_r4"/>
    <property type="match status" value="1"/>
</dbReference>
<dbReference type="NCBIfam" id="TIGR02937">
    <property type="entry name" value="sigma70-ECF"/>
    <property type="match status" value="1"/>
</dbReference>
<dbReference type="InterPro" id="IPR007624">
    <property type="entry name" value="RNA_pol_sigma70_r3"/>
</dbReference>
<evidence type="ECO:0000256" key="6">
    <source>
        <dbReference type="RuleBase" id="RU362124"/>
    </source>
</evidence>
<dbReference type="Pfam" id="PF04539">
    <property type="entry name" value="Sigma70_r3"/>
    <property type="match status" value="1"/>
</dbReference>
<dbReference type="Gene3D" id="1.10.601.10">
    <property type="entry name" value="RNA Polymerase Primary Sigma Factor"/>
    <property type="match status" value="1"/>
</dbReference>
<dbReference type="GO" id="GO:0003677">
    <property type="term" value="F:DNA binding"/>
    <property type="evidence" value="ECO:0007669"/>
    <property type="project" value="UniProtKB-KW"/>
</dbReference>
<dbReference type="PANTHER" id="PTHR30603:SF60">
    <property type="entry name" value="RNA POLYMERASE SIGMA FACTOR RPOD"/>
    <property type="match status" value="1"/>
</dbReference>
<dbReference type="InterPro" id="IPR013325">
    <property type="entry name" value="RNA_pol_sigma_r2"/>
</dbReference>
<keyword evidence="2 6" id="KW-0805">Transcription regulation</keyword>
<name>A0A9W6LKS5_9BACT</name>
<keyword evidence="4 6" id="KW-0238">DNA-binding</keyword>
<dbReference type="Pfam" id="PF04545">
    <property type="entry name" value="Sigma70_r4"/>
    <property type="match status" value="1"/>
</dbReference>
<feature type="domain" description="RNA polymerase sigma-70" evidence="8">
    <location>
        <begin position="385"/>
        <end position="411"/>
    </location>
</feature>
<dbReference type="EMBL" id="BSDX01000001">
    <property type="protein sequence ID" value="GLI53583.1"/>
    <property type="molecule type" value="Genomic_DNA"/>
</dbReference>
<keyword evidence="10" id="KW-1185">Reference proteome</keyword>
<protein>
    <recommendedName>
        <fullName evidence="6">RNA polymerase sigma factor</fullName>
    </recommendedName>
</protein>
<dbReference type="AlphaFoldDB" id="A0A9W6LKS5"/>
<dbReference type="GO" id="GO:0016987">
    <property type="term" value="F:sigma factor activity"/>
    <property type="evidence" value="ECO:0007669"/>
    <property type="project" value="UniProtKB-KW"/>
</dbReference>
<dbReference type="Gene3D" id="1.10.10.10">
    <property type="entry name" value="Winged helix-like DNA-binding domain superfamily/Winged helix DNA-binding domain"/>
    <property type="match status" value="2"/>
</dbReference>
<dbReference type="PROSITE" id="PS00716">
    <property type="entry name" value="SIGMA70_2"/>
    <property type="match status" value="1"/>
</dbReference>
<dbReference type="InterPro" id="IPR036388">
    <property type="entry name" value="WH-like_DNA-bd_sf"/>
</dbReference>
<reference evidence="9" key="1">
    <citation type="submission" date="2022-12" db="EMBL/GenBank/DDBJ databases">
        <title>Reference genome sequencing for broad-spectrum identification of bacterial and archaeal isolates by mass spectrometry.</title>
        <authorList>
            <person name="Sekiguchi Y."/>
            <person name="Tourlousse D.M."/>
        </authorList>
    </citation>
    <scope>NUCLEOTIDE SEQUENCE</scope>
    <source>
        <strain evidence="9">TSL-P1</strain>
    </source>
</reference>
<evidence type="ECO:0000313" key="9">
    <source>
        <dbReference type="EMBL" id="GLI53583.1"/>
    </source>
</evidence>
<evidence type="ECO:0000256" key="3">
    <source>
        <dbReference type="ARBA" id="ARBA00023082"/>
    </source>
</evidence>
<proteinExistence type="inferred from homology"/>
<sequence length="427" mass="50720">MDKHKDFSEELAEKDQIVNKTSPTYDSLNLYFKCISSFPVLSKQEEKNLAKTITDKKMELIKELLHIPFVQKKIYELSNVFSKNPEKAKEMLDDEEEIDIEQIKERFIKVSENIKKIMRRKKTTKEFLKKIFDIPLRDELTNMFVEELDKFRREIIKGENLQPITGMTNEEFLNHFMTIKKIFNEFTEAKNKMIESNLKLVVSIAKKYTGRGLNLEDLIQEGNIGLMKAVEKFEYKKGFKFSTYSTWWIRQSINRAIAEHSKTIRIPVHVIDNICKINKIYRELYQNSENEPDIEEISINLNIPSDKIADFLAISKEPVSIDMSLRDDDSLLKEFIEDMNSPNPYEEALHDDLKHLIEKVFSLLSKREKEILMRRYGINEEKPKSLDEVGKEFSVSRERIRQIELRAMRKLKRLCRLKWLREFIRES</sequence>
<comment type="function">
    <text evidence="6">Sigma factors are initiation factors that promote the attachment of RNA polymerase to specific initiation sites and are then released.</text>
</comment>
<dbReference type="InterPro" id="IPR009042">
    <property type="entry name" value="RNA_pol_sigma70_r1_2"/>
</dbReference>
<comment type="similarity">
    <text evidence="1 6">Belongs to the sigma-70 factor family.</text>
</comment>
<dbReference type="Pfam" id="PF00140">
    <property type="entry name" value="Sigma70_r1_2"/>
    <property type="match status" value="1"/>
</dbReference>
<evidence type="ECO:0000256" key="4">
    <source>
        <dbReference type="ARBA" id="ARBA00023125"/>
    </source>
</evidence>
<dbReference type="Pfam" id="PF04542">
    <property type="entry name" value="Sigma70_r2"/>
    <property type="match status" value="1"/>
</dbReference>
<dbReference type="SUPFAM" id="SSF88946">
    <property type="entry name" value="Sigma2 domain of RNA polymerase sigma factors"/>
    <property type="match status" value="1"/>
</dbReference>
<dbReference type="InterPro" id="IPR000943">
    <property type="entry name" value="RNA_pol_sigma70"/>
</dbReference>
<feature type="domain" description="RNA polymerase sigma-70" evidence="7">
    <location>
        <begin position="217"/>
        <end position="230"/>
    </location>
</feature>
<keyword evidence="5 6" id="KW-0804">Transcription</keyword>
<dbReference type="InterPro" id="IPR013324">
    <property type="entry name" value="RNA_pol_sigma_r3/r4-like"/>
</dbReference>
<keyword evidence="3 6" id="KW-0731">Sigma factor</keyword>
<evidence type="ECO:0000259" key="8">
    <source>
        <dbReference type="PROSITE" id="PS00716"/>
    </source>
</evidence>
<accession>A0A9W6LKS5</accession>
<comment type="caution">
    <text evidence="9">The sequence shown here is derived from an EMBL/GenBank/DDBJ whole genome shotgun (WGS) entry which is preliminary data.</text>
</comment>
<dbReference type="SUPFAM" id="SSF88659">
    <property type="entry name" value="Sigma3 and sigma4 domains of RNA polymerase sigma factors"/>
    <property type="match status" value="2"/>
</dbReference>
<dbReference type="GO" id="GO:0006352">
    <property type="term" value="P:DNA-templated transcription initiation"/>
    <property type="evidence" value="ECO:0007669"/>
    <property type="project" value="InterPro"/>
</dbReference>
<dbReference type="PRINTS" id="PR00046">
    <property type="entry name" value="SIGMA70FCT"/>
</dbReference>